<dbReference type="RefSeq" id="WP_097571709.1">
    <property type="nucleotide sequence ID" value="NZ_NWQG01000010.1"/>
</dbReference>
<name>A0A2A6FLT3_9HYPH</name>
<dbReference type="Pfam" id="PF02653">
    <property type="entry name" value="BPD_transp_2"/>
    <property type="match status" value="1"/>
</dbReference>
<dbReference type="InterPro" id="IPR043428">
    <property type="entry name" value="LivM-like"/>
</dbReference>
<feature type="transmembrane region" description="Helical" evidence="6">
    <location>
        <begin position="96"/>
        <end position="118"/>
    </location>
</feature>
<feature type="transmembrane region" description="Helical" evidence="6">
    <location>
        <begin position="12"/>
        <end position="34"/>
    </location>
</feature>
<evidence type="ECO:0000256" key="2">
    <source>
        <dbReference type="ARBA" id="ARBA00022475"/>
    </source>
</evidence>
<feature type="transmembrane region" description="Helical" evidence="6">
    <location>
        <begin position="184"/>
        <end position="204"/>
    </location>
</feature>
<dbReference type="AlphaFoldDB" id="A0A2A6FLT3"/>
<dbReference type="CDD" id="cd06581">
    <property type="entry name" value="TM_PBP1_LivM_like"/>
    <property type="match status" value="1"/>
</dbReference>
<dbReference type="GO" id="GO:0015658">
    <property type="term" value="F:branched-chain amino acid transmembrane transporter activity"/>
    <property type="evidence" value="ECO:0007669"/>
    <property type="project" value="InterPro"/>
</dbReference>
<organism evidence="7 8">
    <name type="scientific">Mesorhizobium sanjuanii</name>
    <dbReference type="NCBI Taxonomy" id="2037900"/>
    <lineage>
        <taxon>Bacteria</taxon>
        <taxon>Pseudomonadati</taxon>
        <taxon>Pseudomonadota</taxon>
        <taxon>Alphaproteobacteria</taxon>
        <taxon>Hyphomicrobiales</taxon>
        <taxon>Phyllobacteriaceae</taxon>
        <taxon>Mesorhizobium</taxon>
    </lineage>
</organism>
<comment type="caution">
    <text evidence="7">The sequence shown here is derived from an EMBL/GenBank/DDBJ whole genome shotgun (WGS) entry which is preliminary data.</text>
</comment>
<evidence type="ECO:0000313" key="8">
    <source>
        <dbReference type="Proteomes" id="UP000219182"/>
    </source>
</evidence>
<keyword evidence="4 6" id="KW-1133">Transmembrane helix</keyword>
<evidence type="ECO:0000256" key="3">
    <source>
        <dbReference type="ARBA" id="ARBA00022692"/>
    </source>
</evidence>
<feature type="transmembrane region" description="Helical" evidence="6">
    <location>
        <begin position="125"/>
        <end position="143"/>
    </location>
</feature>
<comment type="subcellular location">
    <subcellularLocation>
        <location evidence="1">Cell membrane</location>
        <topology evidence="1">Multi-pass membrane protein</topology>
    </subcellularLocation>
</comment>
<keyword evidence="8" id="KW-1185">Reference proteome</keyword>
<dbReference type="InterPro" id="IPR001851">
    <property type="entry name" value="ABC_transp_permease"/>
</dbReference>
<feature type="transmembrane region" description="Helical" evidence="6">
    <location>
        <begin position="72"/>
        <end position="90"/>
    </location>
</feature>
<dbReference type="GO" id="GO:0005886">
    <property type="term" value="C:plasma membrane"/>
    <property type="evidence" value="ECO:0007669"/>
    <property type="project" value="UniProtKB-SubCell"/>
</dbReference>
<evidence type="ECO:0000313" key="7">
    <source>
        <dbReference type="EMBL" id="PDQ22693.1"/>
    </source>
</evidence>
<evidence type="ECO:0000256" key="4">
    <source>
        <dbReference type="ARBA" id="ARBA00022989"/>
    </source>
</evidence>
<dbReference type="Proteomes" id="UP000219182">
    <property type="component" value="Unassembled WGS sequence"/>
</dbReference>
<protein>
    <submittedName>
        <fullName evidence="7">ABC transporter permease</fullName>
    </submittedName>
</protein>
<feature type="transmembrane region" description="Helical" evidence="6">
    <location>
        <begin position="257"/>
        <end position="277"/>
    </location>
</feature>
<dbReference type="EMBL" id="NWQG01000010">
    <property type="protein sequence ID" value="PDQ22693.1"/>
    <property type="molecule type" value="Genomic_DNA"/>
</dbReference>
<dbReference type="PANTHER" id="PTHR30482">
    <property type="entry name" value="HIGH-AFFINITY BRANCHED-CHAIN AMINO ACID TRANSPORT SYSTEM PERMEASE"/>
    <property type="match status" value="1"/>
</dbReference>
<feature type="transmembrane region" description="Helical" evidence="6">
    <location>
        <begin position="309"/>
        <end position="332"/>
    </location>
</feature>
<keyword evidence="3 6" id="KW-0812">Transmembrane</keyword>
<evidence type="ECO:0000256" key="5">
    <source>
        <dbReference type="ARBA" id="ARBA00023136"/>
    </source>
</evidence>
<keyword evidence="5 6" id="KW-0472">Membrane</keyword>
<sequence>MLRYLNGPQTLGTGPAFWASFVALCVAAVCYPLFADPYDVGNFAYFLLWIFMAMGLCVMWGYTGMMSFGQTFFFGIGGYSYGVLSILMGADYGLTIVALLLAIGFACAAAVIFGYFMIYGRVAGVFFGIMTLSMTLALAYFLGQTAGPEWAIGKARLNGFNGMQGMPPLTLPWFGGSIELLDTALYYFVISLLLVVYLAVRMFLNSPIGYVLVAIREDPDRVELLGYDIRLYQLIVFIVGGALAALSGVLYTAWGQFITPSSVGLPAAAMPIVWVAFSGRKDITATTLGTFVLLLAFQTITIYSQQWALILMGALLLATVLFAPDGFLLGIFRAVQNLFSRRPGDAPTAGMRSNEG</sequence>
<gene>
    <name evidence="7" type="ORF">CN311_01695</name>
</gene>
<feature type="transmembrane region" description="Helical" evidence="6">
    <location>
        <begin position="284"/>
        <end position="303"/>
    </location>
</feature>
<feature type="transmembrane region" description="Helical" evidence="6">
    <location>
        <begin position="40"/>
        <end position="60"/>
    </location>
</feature>
<feature type="transmembrane region" description="Helical" evidence="6">
    <location>
        <begin position="231"/>
        <end position="251"/>
    </location>
</feature>
<keyword evidence="2" id="KW-1003">Cell membrane</keyword>
<accession>A0A2A6FLT3</accession>
<reference evidence="7 8" key="1">
    <citation type="submission" date="2017-09" db="EMBL/GenBank/DDBJ databases">
        <title>Mesorhizobum sanjuanii sp. nov. isolated from nodules of Lotus tenuis in saline-alkaline lowlands of Flooding Pampa.</title>
        <authorList>
            <person name="Sannazzaro A.I."/>
            <person name="Torres Tejerizo G.A."/>
            <person name="Fontana F."/>
            <person name="Cumpa Velazquez L.M."/>
            <person name="Hansen L."/>
            <person name="Pistorio M."/>
            <person name="Estrella M.J."/>
        </authorList>
    </citation>
    <scope>NUCLEOTIDE SEQUENCE [LARGE SCALE GENOMIC DNA]</scope>
    <source>
        <strain evidence="7 8">BSA136</strain>
    </source>
</reference>
<evidence type="ECO:0000256" key="1">
    <source>
        <dbReference type="ARBA" id="ARBA00004651"/>
    </source>
</evidence>
<evidence type="ECO:0000256" key="6">
    <source>
        <dbReference type="SAM" id="Phobius"/>
    </source>
</evidence>
<proteinExistence type="predicted"/>
<dbReference type="PANTHER" id="PTHR30482:SF4">
    <property type="entry name" value="SLR1201 PROTEIN"/>
    <property type="match status" value="1"/>
</dbReference>